<dbReference type="PANTHER" id="PTHR33371">
    <property type="entry name" value="INTERMEMBRANE PHOSPHOLIPID TRANSPORT SYSTEM BINDING PROTEIN MLAD-RELATED"/>
    <property type="match status" value="1"/>
</dbReference>
<dbReference type="InterPro" id="IPR024516">
    <property type="entry name" value="Mce_C"/>
</dbReference>
<gene>
    <name evidence="4" type="ORF">K1Y72_30195</name>
</gene>
<dbReference type="Proteomes" id="UP000774570">
    <property type="component" value="Unassembled WGS sequence"/>
</dbReference>
<name>A0ABS7G1U2_9ACTN</name>
<evidence type="ECO:0000313" key="5">
    <source>
        <dbReference type="Proteomes" id="UP000774570"/>
    </source>
</evidence>
<comment type="caution">
    <text evidence="4">The sequence shown here is derived from an EMBL/GenBank/DDBJ whole genome shotgun (WGS) entry which is preliminary data.</text>
</comment>
<dbReference type="Pfam" id="PF02470">
    <property type="entry name" value="MlaD"/>
    <property type="match status" value="1"/>
</dbReference>
<proteinExistence type="predicted"/>
<sequence length="362" mass="37503">MSDETLSSRSRTMFGLFGAGVIAAAAAAVAISSTPSHAGSTYLNASFSRAGQGLDPGKSDVKIRGITVGTVDKIELQRDGRVDVVLRVDKGVKVARTASATVEPVSVFGPKDVALDLGAGELTGPYLPDRGTIARTKDPEDLSGTAWPTYRLTKAINPDELSAIVRTFGAGLSGEGPALRRVVDNGATVIDATHADRAELARIIANIEGLSGTLGDRGGTLGQTVRDFNGLAPVIYDRPDKVSQLLTQGGRLADTVGTQLQAHGDNLGSIIDGGGKAVHVVATRSDRLPQLVDGLNGFFNLLADIIRTPGPQGTMIAQARDVLPLDLCQTLIDACTPAPSTTAFDLTTTGKASQPTSQKGKP</sequence>
<feature type="domain" description="Mce/MlaD" evidence="2">
    <location>
        <begin position="41"/>
        <end position="116"/>
    </location>
</feature>
<dbReference type="InterPro" id="IPR003399">
    <property type="entry name" value="Mce/MlaD"/>
</dbReference>
<evidence type="ECO:0000259" key="3">
    <source>
        <dbReference type="Pfam" id="PF11887"/>
    </source>
</evidence>
<dbReference type="Pfam" id="PF11887">
    <property type="entry name" value="Mce4_CUP1"/>
    <property type="match status" value="1"/>
</dbReference>
<protein>
    <submittedName>
        <fullName evidence="4">MlaD family protein</fullName>
    </submittedName>
</protein>
<reference evidence="4 5" key="1">
    <citation type="submission" date="2021-07" db="EMBL/GenBank/DDBJ databases">
        <title>Actinomadura sp. PM05-2 isolated from lichen.</title>
        <authorList>
            <person name="Somphong A."/>
            <person name="Phongsopitanun W."/>
            <person name="Tanasupawat S."/>
            <person name="Peongsungnone V."/>
        </authorList>
    </citation>
    <scope>NUCLEOTIDE SEQUENCE [LARGE SCALE GENOMIC DNA]</scope>
    <source>
        <strain evidence="4 5">PM05-2</strain>
    </source>
</reference>
<dbReference type="InterPro" id="IPR052336">
    <property type="entry name" value="MlaD_Phospholipid_Transporter"/>
</dbReference>
<evidence type="ECO:0000259" key="2">
    <source>
        <dbReference type="Pfam" id="PF02470"/>
    </source>
</evidence>
<feature type="domain" description="Mammalian cell entry C-terminal" evidence="3">
    <location>
        <begin position="149"/>
        <end position="297"/>
    </location>
</feature>
<dbReference type="PANTHER" id="PTHR33371:SF16">
    <property type="entry name" value="MCE-FAMILY PROTEIN MCE3F"/>
    <property type="match status" value="1"/>
</dbReference>
<evidence type="ECO:0000313" key="4">
    <source>
        <dbReference type="EMBL" id="MBW8486673.1"/>
    </source>
</evidence>
<feature type="region of interest" description="Disordered" evidence="1">
    <location>
        <begin position="343"/>
        <end position="362"/>
    </location>
</feature>
<accession>A0ABS7G1U2</accession>
<dbReference type="RefSeq" id="WP_220169907.1">
    <property type="nucleotide sequence ID" value="NZ_JAIBOA010000025.1"/>
</dbReference>
<evidence type="ECO:0000256" key="1">
    <source>
        <dbReference type="SAM" id="MobiDB-lite"/>
    </source>
</evidence>
<organism evidence="4 5">
    <name type="scientific">Actinomadura parmotrematis</name>
    <dbReference type="NCBI Taxonomy" id="2864039"/>
    <lineage>
        <taxon>Bacteria</taxon>
        <taxon>Bacillati</taxon>
        <taxon>Actinomycetota</taxon>
        <taxon>Actinomycetes</taxon>
        <taxon>Streptosporangiales</taxon>
        <taxon>Thermomonosporaceae</taxon>
        <taxon>Actinomadura</taxon>
    </lineage>
</organism>
<dbReference type="EMBL" id="JAIBOA010000025">
    <property type="protein sequence ID" value="MBW8486673.1"/>
    <property type="molecule type" value="Genomic_DNA"/>
</dbReference>
<keyword evidence="5" id="KW-1185">Reference proteome</keyword>